<proteinExistence type="predicted"/>
<name>A0AAD2F5T7_9RALS</name>
<organism evidence="1 2">
    <name type="scientific">Ralstonia thomasii</name>
    <dbReference type="NCBI Taxonomy" id="3058596"/>
    <lineage>
        <taxon>Bacteria</taxon>
        <taxon>Pseudomonadati</taxon>
        <taxon>Pseudomonadota</taxon>
        <taxon>Betaproteobacteria</taxon>
        <taxon>Burkholderiales</taxon>
        <taxon>Burkholderiaceae</taxon>
        <taxon>Ralstonia</taxon>
    </lineage>
</organism>
<dbReference type="EMBL" id="CATZAZ010000011">
    <property type="protein sequence ID" value="CAJ0804661.1"/>
    <property type="molecule type" value="Genomic_DNA"/>
</dbReference>
<evidence type="ECO:0000313" key="1">
    <source>
        <dbReference type="EMBL" id="CAJ0804661.1"/>
    </source>
</evidence>
<dbReference type="AlphaFoldDB" id="A0AAD2F5T7"/>
<gene>
    <name evidence="1" type="ORF">R77560_04112</name>
</gene>
<protein>
    <submittedName>
        <fullName evidence="1">Uncharacterized protein</fullName>
    </submittedName>
</protein>
<sequence>MRAGREGYADVGALFLTGIVDKACGKPQLFTLIQGRRHAEVGALQR</sequence>
<accession>A0AAD2F5T7</accession>
<dbReference type="Proteomes" id="UP001189756">
    <property type="component" value="Unassembled WGS sequence"/>
</dbReference>
<comment type="caution">
    <text evidence="1">The sequence shown here is derived from an EMBL/GenBank/DDBJ whole genome shotgun (WGS) entry which is preliminary data.</text>
</comment>
<reference evidence="1" key="1">
    <citation type="submission" date="2023-07" db="EMBL/GenBank/DDBJ databases">
        <authorList>
            <person name="Peeters C."/>
        </authorList>
    </citation>
    <scope>NUCLEOTIDE SEQUENCE</scope>
    <source>
        <strain evidence="1">R-77560</strain>
    </source>
</reference>
<evidence type="ECO:0000313" key="2">
    <source>
        <dbReference type="Proteomes" id="UP001189756"/>
    </source>
</evidence>